<dbReference type="SUPFAM" id="SSF55060">
    <property type="entry name" value="GHMP Kinase, C-terminal domain"/>
    <property type="match status" value="1"/>
</dbReference>
<dbReference type="InterPro" id="IPR020568">
    <property type="entry name" value="Ribosomal_Su5_D2-typ_SF"/>
</dbReference>
<reference evidence="6" key="1">
    <citation type="submission" date="2020-05" db="EMBL/GenBank/DDBJ databases">
        <title>Phylogenomic resolution of chytrid fungi.</title>
        <authorList>
            <person name="Stajich J.E."/>
            <person name="Amses K."/>
            <person name="Simmons R."/>
            <person name="Seto K."/>
            <person name="Myers J."/>
            <person name="Bonds A."/>
            <person name="Quandt C.A."/>
            <person name="Barry K."/>
            <person name="Liu P."/>
            <person name="Grigoriev I."/>
            <person name="Longcore J.E."/>
            <person name="James T.Y."/>
        </authorList>
    </citation>
    <scope>NUCLEOTIDE SEQUENCE</scope>
    <source>
        <strain evidence="6">JEL0318</strain>
    </source>
</reference>
<dbReference type="Pfam" id="PF08544">
    <property type="entry name" value="GHMP_kinases_C"/>
    <property type="match status" value="1"/>
</dbReference>
<evidence type="ECO:0000313" key="7">
    <source>
        <dbReference type="Proteomes" id="UP001212841"/>
    </source>
</evidence>
<dbReference type="InterPro" id="IPR053034">
    <property type="entry name" value="Glucuronokinase-like"/>
</dbReference>
<evidence type="ECO:0008006" key="8">
    <source>
        <dbReference type="Google" id="ProtNLM"/>
    </source>
</evidence>
<feature type="domain" description="GHMP kinase C-terminal" evidence="5">
    <location>
        <begin position="381"/>
        <end position="455"/>
    </location>
</feature>
<dbReference type="PANTHER" id="PTHR38710:SF1">
    <property type="entry name" value="WITH PUTATIVE URIDYL PYROPHOSPHORYLASE-RELATED"/>
    <property type="match status" value="1"/>
</dbReference>
<accession>A0AAD5SEY3</accession>
<gene>
    <name evidence="6" type="ORF">HK097_007174</name>
</gene>
<dbReference type="InterPro" id="IPR013750">
    <property type="entry name" value="GHMP_kinase_C_dom"/>
</dbReference>
<feature type="region of interest" description="Disordered" evidence="3">
    <location>
        <begin position="448"/>
        <end position="480"/>
    </location>
</feature>
<evidence type="ECO:0000256" key="2">
    <source>
        <dbReference type="ARBA" id="ARBA00022840"/>
    </source>
</evidence>
<evidence type="ECO:0000256" key="1">
    <source>
        <dbReference type="ARBA" id="ARBA00022741"/>
    </source>
</evidence>
<dbReference type="SUPFAM" id="SSF54211">
    <property type="entry name" value="Ribosomal protein S5 domain 2-like"/>
    <property type="match status" value="1"/>
</dbReference>
<dbReference type="GO" id="GO:0047940">
    <property type="term" value="F:glucuronokinase activity"/>
    <property type="evidence" value="ECO:0007669"/>
    <property type="project" value="TreeGrafter"/>
</dbReference>
<organism evidence="6 7">
    <name type="scientific">Rhizophlyctis rosea</name>
    <dbReference type="NCBI Taxonomy" id="64517"/>
    <lineage>
        <taxon>Eukaryota</taxon>
        <taxon>Fungi</taxon>
        <taxon>Fungi incertae sedis</taxon>
        <taxon>Chytridiomycota</taxon>
        <taxon>Chytridiomycota incertae sedis</taxon>
        <taxon>Chytridiomycetes</taxon>
        <taxon>Rhizophlyctidales</taxon>
        <taxon>Rhizophlyctidaceae</taxon>
        <taxon>Rhizophlyctis</taxon>
    </lineage>
</organism>
<dbReference type="AlphaFoldDB" id="A0AAD5SEY3"/>
<sequence>MREKGLLDPSADSAQPVVSLNSNLFFMRLPVTILNEMHRYLEHCIELFPDNDLPSEHEDDENTSASLLSKWITTKFPSVKLDLRKLEVNGWADPNLTLQQYLTKWATFTPTTFSTSNLPTSPTHPRIPITSRCYARCGLMGNPSDGFYGKTLSITLRNWYAEVTLHPNASANDQTIRIISNSVCDPHHFFSISGVGSVCATDGFDGAIRLFLACMKVFTAYCGENEIALYGSGFMITYEINIPRQVGLAGSSALIIALLKSLMQWYHIPAEVIPPQIQANLALAAERDELGVAAGYQDRVIQAYEGCVFMNFERGLLEGQGYGDYERIPVESLPKGLWLAYIAQPEDSGKVHSNVKAKFQAGDAEVISAMKQFAALAQQARDALISRNFGIIPSLMNQNFDLRRKLYGDEVIGQKNLEMIEVARAHGHAAKFCGSGGCIVGLCEGKDGEEEMRSKTKRMRDEFQRRGKDPSESVQSQKKR</sequence>
<dbReference type="Pfam" id="PF00288">
    <property type="entry name" value="GHMP_kinases_N"/>
    <property type="match status" value="1"/>
</dbReference>
<keyword evidence="2" id="KW-0067">ATP-binding</keyword>
<name>A0AAD5SEY3_9FUNG</name>
<dbReference type="PANTHER" id="PTHR38710">
    <property type="entry name" value="WITH PUTATIVE URIDYL PYROPHOSPHORYLASE-RELATED"/>
    <property type="match status" value="1"/>
</dbReference>
<evidence type="ECO:0000259" key="4">
    <source>
        <dbReference type="Pfam" id="PF00288"/>
    </source>
</evidence>
<dbReference type="Gene3D" id="3.30.230.120">
    <property type="match status" value="1"/>
</dbReference>
<dbReference type="InterPro" id="IPR006204">
    <property type="entry name" value="GHMP_kinase_N_dom"/>
</dbReference>
<comment type="caution">
    <text evidence="6">The sequence shown here is derived from an EMBL/GenBank/DDBJ whole genome shotgun (WGS) entry which is preliminary data.</text>
</comment>
<dbReference type="Proteomes" id="UP001212841">
    <property type="component" value="Unassembled WGS sequence"/>
</dbReference>
<feature type="compositionally biased region" description="Basic and acidic residues" evidence="3">
    <location>
        <begin position="451"/>
        <end position="471"/>
    </location>
</feature>
<evidence type="ECO:0000259" key="5">
    <source>
        <dbReference type="Pfam" id="PF08544"/>
    </source>
</evidence>
<dbReference type="EMBL" id="JADGJD010000356">
    <property type="protein sequence ID" value="KAJ3051808.1"/>
    <property type="molecule type" value="Genomic_DNA"/>
</dbReference>
<evidence type="ECO:0000256" key="3">
    <source>
        <dbReference type="SAM" id="MobiDB-lite"/>
    </source>
</evidence>
<proteinExistence type="predicted"/>
<evidence type="ECO:0000313" key="6">
    <source>
        <dbReference type="EMBL" id="KAJ3051808.1"/>
    </source>
</evidence>
<keyword evidence="1" id="KW-0547">Nucleotide-binding</keyword>
<dbReference type="GO" id="GO:0005524">
    <property type="term" value="F:ATP binding"/>
    <property type="evidence" value="ECO:0007669"/>
    <property type="project" value="UniProtKB-KW"/>
</dbReference>
<protein>
    <recommendedName>
        <fullName evidence="8">GHMP kinase N-terminal domain-containing protein</fullName>
    </recommendedName>
</protein>
<dbReference type="PRINTS" id="PR00959">
    <property type="entry name" value="MEVGALKINASE"/>
</dbReference>
<keyword evidence="7" id="KW-1185">Reference proteome</keyword>
<feature type="domain" description="GHMP kinase N-terminal" evidence="4">
    <location>
        <begin position="214"/>
        <end position="306"/>
    </location>
</feature>
<dbReference type="InterPro" id="IPR036554">
    <property type="entry name" value="GHMP_kinase_C_sf"/>
</dbReference>